<reference evidence="10 11" key="1">
    <citation type="journal article" date="2018" name="Front. Microbiol.">
        <title>Prospects for Fungal Bioremediation of Acidic Radioactive Waste Sites: Characterization and Genome Sequence of Rhodotorula taiwanensis MD1149.</title>
        <authorList>
            <person name="Tkavc R."/>
            <person name="Matrosova V.Y."/>
            <person name="Grichenko O.E."/>
            <person name="Gostincar C."/>
            <person name="Volpe R.P."/>
            <person name="Klimenkova P."/>
            <person name="Gaidamakova E.K."/>
            <person name="Zhou C.E."/>
            <person name="Stewart B.J."/>
            <person name="Lyman M.G."/>
            <person name="Malfatti S.A."/>
            <person name="Rubinfeld B."/>
            <person name="Courtot M."/>
            <person name="Singh J."/>
            <person name="Dalgard C.L."/>
            <person name="Hamilton T."/>
            <person name="Frey K.G."/>
            <person name="Gunde-Cimerman N."/>
            <person name="Dugan L."/>
            <person name="Daly M.J."/>
        </authorList>
    </citation>
    <scope>NUCLEOTIDE SEQUENCE [LARGE SCALE GENOMIC DNA]</scope>
    <source>
        <strain evidence="10 11">MD1149</strain>
    </source>
</reference>
<dbReference type="InterPro" id="IPR058533">
    <property type="entry name" value="Cation_efflux_TM"/>
</dbReference>
<protein>
    <submittedName>
        <fullName evidence="10">Uncharacterized protein</fullName>
    </submittedName>
</protein>
<dbReference type="OrthoDB" id="78296at2759"/>
<sequence length="524" mass="57738">MTARKPSLFSLPSGSVSDDSPPSRSRSLDRTAAHPPPAQSAKSNSRSPHRRPAQPHHSSSSHGFGTGRHFLVSEPDSIGSPPCHHHLVSLDEEAALEGDGSTSASERDSLLRHGHARGTDSPKRRLTFPSNGYGATHDGDGATLKRSESILRVAGLIDDRSGEYEQFRKSDAELAKMSKKVRKFYQRQNETLDSFLEVDEILENARAKAMTGELIPSVSAKQADSEEEARASIRWAINLNTVVNIVLLGAKIAIVLVSRSMSLIASTVDSAMDFLSTLIVLGTSRFIEHRDWKSNYIYPTGKQRMEPLGVLVFSVFMIASFLQVLIESISRMLDPNLEAPRIPYTVLGVMCATIVIKSGVWLSCRAIKSASVEALQQDAENDIVFNFFSILFPYVGQLVKFRYLDPIGGALLSLYIIIEWTQTLLDNVRKLTGRRAPPQEHQRIAYLLTRFSSRVVAVQHLSLYHAGEGLVCEVDMVLPPDTSLPVAHNLGEAAQYAIEQLSGIERAFVHIDITVNPLSGHLQR</sequence>
<evidence type="ECO:0000256" key="3">
    <source>
        <dbReference type="ARBA" id="ARBA00022692"/>
    </source>
</evidence>
<dbReference type="FunFam" id="1.20.1510.10:FF:000005">
    <property type="entry name" value="Putative Cation diffusion facilitator 1"/>
    <property type="match status" value="1"/>
</dbReference>
<evidence type="ECO:0000259" key="9">
    <source>
        <dbReference type="Pfam" id="PF16916"/>
    </source>
</evidence>
<dbReference type="Proteomes" id="UP000237144">
    <property type="component" value="Unassembled WGS sequence"/>
</dbReference>
<dbReference type="PANTHER" id="PTHR43840:SF4">
    <property type="entry name" value="CDF DIVALENT METAL CATION TRANSPORTER (EUROFUNG)"/>
    <property type="match status" value="1"/>
</dbReference>
<dbReference type="PANTHER" id="PTHR43840">
    <property type="entry name" value="MITOCHONDRIAL METAL TRANSPORTER 1-RELATED"/>
    <property type="match status" value="1"/>
</dbReference>
<dbReference type="GO" id="GO:0030003">
    <property type="term" value="P:intracellular monoatomic cation homeostasis"/>
    <property type="evidence" value="ECO:0007669"/>
    <property type="project" value="UniProtKB-ARBA"/>
</dbReference>
<comment type="caution">
    <text evidence="10">The sequence shown here is derived from an EMBL/GenBank/DDBJ whole genome shotgun (WGS) entry which is preliminary data.</text>
</comment>
<accession>A0A2S5BA13</accession>
<keyword evidence="5 7" id="KW-0472">Membrane</keyword>
<dbReference type="Gene3D" id="3.30.70.1350">
    <property type="entry name" value="Cation efflux protein, cytoplasmic domain"/>
    <property type="match status" value="1"/>
</dbReference>
<feature type="compositionally biased region" description="Basic and acidic residues" evidence="6">
    <location>
        <begin position="105"/>
        <end position="123"/>
    </location>
</feature>
<evidence type="ECO:0000256" key="2">
    <source>
        <dbReference type="ARBA" id="ARBA00022448"/>
    </source>
</evidence>
<feature type="domain" description="Cation efflux protein transmembrane" evidence="8">
    <location>
        <begin position="241"/>
        <end position="431"/>
    </location>
</feature>
<keyword evidence="11" id="KW-1185">Reference proteome</keyword>
<dbReference type="SUPFAM" id="SSF161111">
    <property type="entry name" value="Cation efflux protein transmembrane domain-like"/>
    <property type="match status" value="1"/>
</dbReference>
<dbReference type="Pfam" id="PF01545">
    <property type="entry name" value="Cation_efflux"/>
    <property type="match status" value="1"/>
</dbReference>
<comment type="subcellular location">
    <subcellularLocation>
        <location evidence="1">Membrane</location>
        <topology evidence="1">Multi-pass membrane protein</topology>
    </subcellularLocation>
</comment>
<feature type="transmembrane region" description="Helical" evidence="7">
    <location>
        <begin position="342"/>
        <end position="362"/>
    </location>
</feature>
<gene>
    <name evidence="10" type="ORF">BMF94_3140</name>
</gene>
<dbReference type="GO" id="GO:0016020">
    <property type="term" value="C:membrane"/>
    <property type="evidence" value="ECO:0007669"/>
    <property type="project" value="UniProtKB-SubCell"/>
</dbReference>
<dbReference type="InterPro" id="IPR050291">
    <property type="entry name" value="CDF_Transporter"/>
</dbReference>
<feature type="transmembrane region" description="Helical" evidence="7">
    <location>
        <begin position="308"/>
        <end position="330"/>
    </location>
</feature>
<evidence type="ECO:0000313" key="10">
    <source>
        <dbReference type="EMBL" id="POY73607.1"/>
    </source>
</evidence>
<evidence type="ECO:0000256" key="5">
    <source>
        <dbReference type="ARBA" id="ARBA00023136"/>
    </source>
</evidence>
<dbReference type="InterPro" id="IPR002524">
    <property type="entry name" value="Cation_efflux"/>
</dbReference>
<evidence type="ECO:0000256" key="1">
    <source>
        <dbReference type="ARBA" id="ARBA00004141"/>
    </source>
</evidence>
<dbReference type="GO" id="GO:0008324">
    <property type="term" value="F:monoatomic cation transmembrane transporter activity"/>
    <property type="evidence" value="ECO:0007669"/>
    <property type="project" value="InterPro"/>
</dbReference>
<evidence type="ECO:0000256" key="4">
    <source>
        <dbReference type="ARBA" id="ARBA00022989"/>
    </source>
</evidence>
<organism evidence="10 11">
    <name type="scientific">Rhodotorula taiwanensis</name>
    <dbReference type="NCBI Taxonomy" id="741276"/>
    <lineage>
        <taxon>Eukaryota</taxon>
        <taxon>Fungi</taxon>
        <taxon>Dikarya</taxon>
        <taxon>Basidiomycota</taxon>
        <taxon>Pucciniomycotina</taxon>
        <taxon>Microbotryomycetes</taxon>
        <taxon>Sporidiobolales</taxon>
        <taxon>Sporidiobolaceae</taxon>
        <taxon>Rhodotorula</taxon>
    </lineage>
</organism>
<dbReference type="NCBIfam" id="TIGR01297">
    <property type="entry name" value="CDF"/>
    <property type="match status" value="1"/>
</dbReference>
<dbReference type="STRING" id="741276.A0A2S5BA13"/>
<dbReference type="AlphaFoldDB" id="A0A2S5BA13"/>
<dbReference type="InterPro" id="IPR027469">
    <property type="entry name" value="Cation_efflux_TMD_sf"/>
</dbReference>
<feature type="transmembrane region" description="Helical" evidence="7">
    <location>
        <begin position="263"/>
        <end position="287"/>
    </location>
</feature>
<feature type="transmembrane region" description="Helical" evidence="7">
    <location>
        <begin position="235"/>
        <end position="257"/>
    </location>
</feature>
<keyword evidence="2" id="KW-0813">Transport</keyword>
<dbReference type="GO" id="GO:0098771">
    <property type="term" value="P:inorganic ion homeostasis"/>
    <property type="evidence" value="ECO:0007669"/>
    <property type="project" value="UniProtKB-ARBA"/>
</dbReference>
<evidence type="ECO:0000256" key="7">
    <source>
        <dbReference type="SAM" id="Phobius"/>
    </source>
</evidence>
<keyword evidence="3 7" id="KW-0812">Transmembrane</keyword>
<proteinExistence type="predicted"/>
<evidence type="ECO:0000256" key="6">
    <source>
        <dbReference type="SAM" id="MobiDB-lite"/>
    </source>
</evidence>
<keyword evidence="4 7" id="KW-1133">Transmembrane helix</keyword>
<dbReference type="EMBL" id="PJQD01000035">
    <property type="protein sequence ID" value="POY73607.1"/>
    <property type="molecule type" value="Genomic_DNA"/>
</dbReference>
<evidence type="ECO:0000313" key="11">
    <source>
        <dbReference type="Proteomes" id="UP000237144"/>
    </source>
</evidence>
<dbReference type="Pfam" id="PF16916">
    <property type="entry name" value="ZT_dimer"/>
    <property type="match status" value="1"/>
</dbReference>
<dbReference type="InterPro" id="IPR027470">
    <property type="entry name" value="Cation_efflux_CTD"/>
</dbReference>
<evidence type="ECO:0000259" key="8">
    <source>
        <dbReference type="Pfam" id="PF01545"/>
    </source>
</evidence>
<feature type="region of interest" description="Disordered" evidence="6">
    <location>
        <begin position="1"/>
        <end position="140"/>
    </location>
</feature>
<name>A0A2S5BA13_9BASI</name>
<dbReference type="SUPFAM" id="SSF160240">
    <property type="entry name" value="Cation efflux protein cytoplasmic domain-like"/>
    <property type="match status" value="1"/>
</dbReference>
<feature type="domain" description="Cation efflux protein cytoplasmic" evidence="9">
    <location>
        <begin position="437"/>
        <end position="512"/>
    </location>
</feature>
<feature type="compositionally biased region" description="Low complexity" evidence="6">
    <location>
        <begin position="10"/>
        <end position="25"/>
    </location>
</feature>
<dbReference type="Gene3D" id="1.20.1510.10">
    <property type="entry name" value="Cation efflux protein transmembrane domain"/>
    <property type="match status" value="1"/>
</dbReference>
<dbReference type="InterPro" id="IPR036837">
    <property type="entry name" value="Cation_efflux_CTD_sf"/>
</dbReference>